<proteinExistence type="predicted"/>
<dbReference type="AlphaFoldDB" id="A0A0E9X2Q0"/>
<accession>A0A0E9X2Q0</accession>
<organism evidence="1">
    <name type="scientific">Anguilla anguilla</name>
    <name type="common">European freshwater eel</name>
    <name type="synonym">Muraena anguilla</name>
    <dbReference type="NCBI Taxonomy" id="7936"/>
    <lineage>
        <taxon>Eukaryota</taxon>
        <taxon>Metazoa</taxon>
        <taxon>Chordata</taxon>
        <taxon>Craniata</taxon>
        <taxon>Vertebrata</taxon>
        <taxon>Euteleostomi</taxon>
        <taxon>Actinopterygii</taxon>
        <taxon>Neopterygii</taxon>
        <taxon>Teleostei</taxon>
        <taxon>Anguilliformes</taxon>
        <taxon>Anguillidae</taxon>
        <taxon>Anguilla</taxon>
    </lineage>
</organism>
<dbReference type="EMBL" id="GBXM01011738">
    <property type="protein sequence ID" value="JAH96839.1"/>
    <property type="molecule type" value="Transcribed_RNA"/>
</dbReference>
<evidence type="ECO:0000313" key="1">
    <source>
        <dbReference type="EMBL" id="JAH96839.1"/>
    </source>
</evidence>
<protein>
    <submittedName>
        <fullName evidence="1">Uncharacterized protein</fullName>
    </submittedName>
</protein>
<name>A0A0E9X2Q0_ANGAN</name>
<reference evidence="1" key="2">
    <citation type="journal article" date="2015" name="Fish Shellfish Immunol.">
        <title>Early steps in the European eel (Anguilla anguilla)-Vibrio vulnificus interaction in the gills: Role of the RtxA13 toxin.</title>
        <authorList>
            <person name="Callol A."/>
            <person name="Pajuelo D."/>
            <person name="Ebbesson L."/>
            <person name="Teles M."/>
            <person name="MacKenzie S."/>
            <person name="Amaro C."/>
        </authorList>
    </citation>
    <scope>NUCLEOTIDE SEQUENCE</scope>
</reference>
<reference evidence="1" key="1">
    <citation type="submission" date="2014-11" db="EMBL/GenBank/DDBJ databases">
        <authorList>
            <person name="Amaro Gonzalez C."/>
        </authorList>
    </citation>
    <scope>NUCLEOTIDE SEQUENCE</scope>
</reference>
<sequence>MFCLTPNVVLYYMEVFTLKQFGSMVFPSLHVGYTWTFSMPTSEPFVDSVCPFKLFKVLKLVGSLNILIVYIACTIRIQYI</sequence>